<dbReference type="EMBL" id="CM056741">
    <property type="protein sequence ID" value="KAJ8687133.1"/>
    <property type="molecule type" value="Genomic_DNA"/>
</dbReference>
<gene>
    <name evidence="1" type="ORF">QAD02_022927</name>
</gene>
<organism evidence="1 2">
    <name type="scientific">Eretmocerus hayati</name>
    <dbReference type="NCBI Taxonomy" id="131215"/>
    <lineage>
        <taxon>Eukaryota</taxon>
        <taxon>Metazoa</taxon>
        <taxon>Ecdysozoa</taxon>
        <taxon>Arthropoda</taxon>
        <taxon>Hexapoda</taxon>
        <taxon>Insecta</taxon>
        <taxon>Pterygota</taxon>
        <taxon>Neoptera</taxon>
        <taxon>Endopterygota</taxon>
        <taxon>Hymenoptera</taxon>
        <taxon>Apocrita</taxon>
        <taxon>Proctotrupomorpha</taxon>
        <taxon>Chalcidoidea</taxon>
        <taxon>Aphelinidae</taxon>
        <taxon>Aphelininae</taxon>
        <taxon>Eretmocerus</taxon>
    </lineage>
</organism>
<evidence type="ECO:0000313" key="1">
    <source>
        <dbReference type="EMBL" id="KAJ8687133.1"/>
    </source>
</evidence>
<comment type="caution">
    <text evidence="1">The sequence shown here is derived from an EMBL/GenBank/DDBJ whole genome shotgun (WGS) entry which is preliminary data.</text>
</comment>
<keyword evidence="2" id="KW-1185">Reference proteome</keyword>
<proteinExistence type="predicted"/>
<name>A0ACC2PW03_9HYME</name>
<protein>
    <submittedName>
        <fullName evidence="1">Uncharacterized protein</fullName>
    </submittedName>
</protein>
<evidence type="ECO:0000313" key="2">
    <source>
        <dbReference type="Proteomes" id="UP001239111"/>
    </source>
</evidence>
<sequence length="537" mass="61134">MPRDASSTGLIAATTRPIRRPKQKRVELSGPVIPAPFTLRPFAGLYNPYPYGCSVLCNHPADNDAKDVVRKAKDTWASEGKALLLPPLQPSGDPVGQQQESSEHQKHQRQPDDVGPLPEELFRRYTETDSRQPSPEPGHTATTMDALIESSLLSRDLEDSSRHRTTLVLDLRASSHDQQDNNTLSWRSLTLEPLPISSRRSEIAADFSSARRKVPVSARNRSAMVKSISPGRPIPAVEISFQVKKKKVQVTVISSLYSLGISIFPSERGKSQNSHLFFSTQPILEETKQPSVDRTTMSMIRRDMPSSFLPPDVIKELSRELDVEVVEHEFNAKRRYALEEVLRVTGARSASRTSRQGSAQAAPQDVPRLFYRQSARFELLYSLSLVGLKPLDYLGRHVHVSDARKALFGRVFNKYREDESEQQQQQQQQDVLKPRYMLRRHLPDALREVMGRALESSEFDFLERSLGEPNREKFDFRMWCGICAFAERSLPELPRREEDPPPWLERADFEGLERRFNSLSSGVDDRLVAMLRLIRDR</sequence>
<dbReference type="Proteomes" id="UP001239111">
    <property type="component" value="Chromosome 1"/>
</dbReference>
<accession>A0ACC2PW03</accession>
<reference evidence="1" key="1">
    <citation type="submission" date="2023-04" db="EMBL/GenBank/DDBJ databases">
        <title>A chromosome-level genome assembly of the parasitoid wasp Eretmocerus hayati.</title>
        <authorList>
            <person name="Zhong Y."/>
            <person name="Liu S."/>
            <person name="Liu Y."/>
        </authorList>
    </citation>
    <scope>NUCLEOTIDE SEQUENCE</scope>
    <source>
        <strain evidence="1">ZJU_SS_LIU_2023</strain>
    </source>
</reference>